<reference evidence="2 3" key="1">
    <citation type="submission" date="2019-10" db="EMBL/GenBank/DDBJ databases">
        <authorList>
            <person name="Karimi E."/>
        </authorList>
    </citation>
    <scope>NUCLEOTIDE SEQUENCE [LARGE SCALE GENOMIC DNA]</scope>
    <source>
        <strain evidence="2">Aeromonas sp. 8C</strain>
    </source>
</reference>
<evidence type="ECO:0000313" key="2">
    <source>
        <dbReference type="EMBL" id="VXA81465.1"/>
    </source>
</evidence>
<accession>A0A653KQ41</accession>
<evidence type="ECO:0000313" key="3">
    <source>
        <dbReference type="Proteomes" id="UP000439123"/>
    </source>
</evidence>
<organism evidence="2 3">
    <name type="scientific">Aeromonas veronii</name>
    <dbReference type="NCBI Taxonomy" id="654"/>
    <lineage>
        <taxon>Bacteria</taxon>
        <taxon>Pseudomonadati</taxon>
        <taxon>Pseudomonadota</taxon>
        <taxon>Gammaproteobacteria</taxon>
        <taxon>Aeromonadales</taxon>
        <taxon>Aeromonadaceae</taxon>
        <taxon>Aeromonas</taxon>
    </lineage>
</organism>
<gene>
    <name evidence="2" type="ORF">AERO8C_120044</name>
</gene>
<dbReference type="Proteomes" id="UP000439123">
    <property type="component" value="Unassembled WGS sequence"/>
</dbReference>
<protein>
    <submittedName>
        <fullName evidence="2">Uncharacterized protein</fullName>
    </submittedName>
</protein>
<sequence>MKNGQPRLTVFFFAVTGESTPSVGSACSDGTLDGQRVDRVGDAIGLGSLVDFLLLVIASPQILGAVERLLTTIGLLVTLRAGLVGLLEAGFHAAALDVEAALARIGKVHRGDGRGGGRQQGATGERQCAQQNEMF</sequence>
<proteinExistence type="predicted"/>
<name>A0A653KQ41_AERVE</name>
<evidence type="ECO:0000256" key="1">
    <source>
        <dbReference type="SAM" id="MobiDB-lite"/>
    </source>
</evidence>
<dbReference type="AlphaFoldDB" id="A0A653KQ41"/>
<dbReference type="EMBL" id="CABWLC010000004">
    <property type="protein sequence ID" value="VXA81465.1"/>
    <property type="molecule type" value="Genomic_DNA"/>
</dbReference>
<feature type="region of interest" description="Disordered" evidence="1">
    <location>
        <begin position="111"/>
        <end position="135"/>
    </location>
</feature>